<organism evidence="2 3">
    <name type="scientific">Diplogelasinospora grovesii</name>
    <dbReference type="NCBI Taxonomy" id="303347"/>
    <lineage>
        <taxon>Eukaryota</taxon>
        <taxon>Fungi</taxon>
        <taxon>Dikarya</taxon>
        <taxon>Ascomycota</taxon>
        <taxon>Pezizomycotina</taxon>
        <taxon>Sordariomycetes</taxon>
        <taxon>Sordariomycetidae</taxon>
        <taxon>Sordariales</taxon>
        <taxon>Diplogelasinosporaceae</taxon>
        <taxon>Diplogelasinospora</taxon>
    </lineage>
</organism>
<feature type="domain" description="Erythromycin biosynthesis protein CIII-like C-terminal" evidence="1">
    <location>
        <begin position="216"/>
        <end position="319"/>
    </location>
</feature>
<proteinExistence type="predicted"/>
<keyword evidence="3" id="KW-1185">Reference proteome</keyword>
<evidence type="ECO:0000313" key="3">
    <source>
        <dbReference type="Proteomes" id="UP001303473"/>
    </source>
</evidence>
<reference evidence="3" key="1">
    <citation type="journal article" date="2023" name="Mol. Phylogenet. Evol.">
        <title>Genome-scale phylogeny and comparative genomics of the fungal order Sordariales.</title>
        <authorList>
            <person name="Hensen N."/>
            <person name="Bonometti L."/>
            <person name="Westerberg I."/>
            <person name="Brannstrom I.O."/>
            <person name="Guillou S."/>
            <person name="Cros-Aarteil S."/>
            <person name="Calhoun S."/>
            <person name="Haridas S."/>
            <person name="Kuo A."/>
            <person name="Mondo S."/>
            <person name="Pangilinan J."/>
            <person name="Riley R."/>
            <person name="LaButti K."/>
            <person name="Andreopoulos B."/>
            <person name="Lipzen A."/>
            <person name="Chen C."/>
            <person name="Yan M."/>
            <person name="Daum C."/>
            <person name="Ng V."/>
            <person name="Clum A."/>
            <person name="Steindorff A."/>
            <person name="Ohm R.A."/>
            <person name="Martin F."/>
            <person name="Silar P."/>
            <person name="Natvig D.O."/>
            <person name="Lalanne C."/>
            <person name="Gautier V."/>
            <person name="Ament-Velasquez S.L."/>
            <person name="Kruys A."/>
            <person name="Hutchinson M.I."/>
            <person name="Powell A.J."/>
            <person name="Barry K."/>
            <person name="Miller A.N."/>
            <person name="Grigoriev I.V."/>
            <person name="Debuchy R."/>
            <person name="Gladieux P."/>
            <person name="Hiltunen Thoren M."/>
            <person name="Johannesson H."/>
        </authorList>
    </citation>
    <scope>NUCLEOTIDE SEQUENCE [LARGE SCALE GENOMIC DNA]</scope>
    <source>
        <strain evidence="3">CBS 340.73</strain>
    </source>
</reference>
<dbReference type="AlphaFoldDB" id="A0AAN6N3M7"/>
<name>A0AAN6N3M7_9PEZI</name>
<protein>
    <recommendedName>
        <fullName evidence="1">Erythromycin biosynthesis protein CIII-like C-terminal domain-containing protein</fullName>
    </recommendedName>
</protein>
<dbReference type="Proteomes" id="UP001303473">
    <property type="component" value="Unassembled WGS sequence"/>
</dbReference>
<dbReference type="Gene3D" id="3.40.50.2000">
    <property type="entry name" value="Glycogen Phosphorylase B"/>
    <property type="match status" value="2"/>
</dbReference>
<gene>
    <name evidence="2" type="ORF">QBC46DRAFT_390161</name>
</gene>
<dbReference type="PANTHER" id="PTHR21015:SF22">
    <property type="entry name" value="GLYCOSYLTRANSFERASE"/>
    <property type="match status" value="1"/>
</dbReference>
<dbReference type="GO" id="GO:0016757">
    <property type="term" value="F:glycosyltransferase activity"/>
    <property type="evidence" value="ECO:0007669"/>
    <property type="project" value="TreeGrafter"/>
</dbReference>
<dbReference type="Pfam" id="PF06722">
    <property type="entry name" value="EryCIII-like_C"/>
    <property type="match status" value="1"/>
</dbReference>
<sequence>MFFGVLPLFYGAPLPDGITRPLTMALSIMVPFIRSSGLPPFFLYTNGPAHTSVSLEERKAHIATCSEDWRCRTADLTELMAAKMQQTGATTWVPEGSFMEISPNYLHHRAILQLGVPSFFLPRGDWPGQFKFIGVLPPAQEPPDGWPNLPEWWSDVTSASSEQGKKIVVVAQGTVEVDPHQLIIPTISALQDRNDVLLVAILGRKGARLPPHIQPDVPGNVRVTDFIHYDAILQHAHVWVHNAGYGAVQHGIAHAVPMVVTAEGQDKPENALRVAASGIGVNLGPSTPGPEQVLNAVNQVLDDTNGFQKRAREVREEAQGFRCFELVEKEILALVDPYSGTS</sequence>
<evidence type="ECO:0000313" key="2">
    <source>
        <dbReference type="EMBL" id="KAK3938454.1"/>
    </source>
</evidence>
<comment type="caution">
    <text evidence="2">The sequence shown here is derived from an EMBL/GenBank/DDBJ whole genome shotgun (WGS) entry which is preliminary data.</text>
</comment>
<dbReference type="SUPFAM" id="SSF53756">
    <property type="entry name" value="UDP-Glycosyltransferase/glycogen phosphorylase"/>
    <property type="match status" value="1"/>
</dbReference>
<dbReference type="EMBL" id="MU853829">
    <property type="protein sequence ID" value="KAK3938454.1"/>
    <property type="molecule type" value="Genomic_DNA"/>
</dbReference>
<dbReference type="PANTHER" id="PTHR21015">
    <property type="entry name" value="UDP-N-ACETYLGLUCOSAMINE--N-ACETYLMURAMYL-(PENTAPEPTIDE) PYROPHOSPHORYL-UNDECAPRENOL N-ACETYLGLUCOSAMINE TRANSFERASE 1"/>
    <property type="match status" value="1"/>
</dbReference>
<accession>A0AAN6N3M7</accession>
<evidence type="ECO:0000259" key="1">
    <source>
        <dbReference type="Pfam" id="PF06722"/>
    </source>
</evidence>
<dbReference type="InterPro" id="IPR010610">
    <property type="entry name" value="EryCIII-like_C"/>
</dbReference>